<dbReference type="NCBIfam" id="TIGR00276">
    <property type="entry name" value="tRNA epoxyqueuosine(34) reductase QueG"/>
    <property type="match status" value="1"/>
</dbReference>
<feature type="binding site" evidence="9">
    <location>
        <position position="156"/>
    </location>
    <ligand>
        <name>cob(II)alamin</name>
        <dbReference type="ChEBI" id="CHEBI:16304"/>
    </ligand>
</feature>
<dbReference type="Pfam" id="PF08331">
    <property type="entry name" value="QueG_DUF1730"/>
    <property type="match status" value="1"/>
</dbReference>
<comment type="function">
    <text evidence="9">Catalyzes the conversion of epoxyqueuosine (oQ) to queuosine (Q), which is a hypermodified base found in the wobble positions of tRNA(Asp), tRNA(Asn), tRNA(His) and tRNA(Tyr).</text>
</comment>
<dbReference type="GO" id="GO:0031419">
    <property type="term" value="F:cobalamin binding"/>
    <property type="evidence" value="ECO:0007669"/>
    <property type="project" value="UniProtKB-KW"/>
</dbReference>
<keyword evidence="1 9" id="KW-0004">4Fe-4S</keyword>
<feature type="binding site" evidence="9">
    <location>
        <position position="214"/>
    </location>
    <ligand>
        <name>[4Fe-4S] cluster</name>
        <dbReference type="ChEBI" id="CHEBI:49883"/>
        <label>2</label>
    </ligand>
</feature>
<comment type="subunit">
    <text evidence="9">Monomer.</text>
</comment>
<feature type="binding site" evidence="9">
    <location>
        <begin position="241"/>
        <end position="242"/>
    </location>
    <ligand>
        <name>cob(II)alamin</name>
        <dbReference type="ChEBI" id="CHEBI:16304"/>
    </ligand>
</feature>
<dbReference type="PANTHER" id="PTHR30002:SF4">
    <property type="entry name" value="EPOXYQUEUOSINE REDUCTASE"/>
    <property type="match status" value="1"/>
</dbReference>
<evidence type="ECO:0000256" key="9">
    <source>
        <dbReference type="HAMAP-Rule" id="MF_00916"/>
    </source>
</evidence>
<evidence type="ECO:0000256" key="5">
    <source>
        <dbReference type="ARBA" id="ARBA00022785"/>
    </source>
</evidence>
<feature type="binding site" evidence="9">
    <location>
        <position position="167"/>
    </location>
    <ligand>
        <name>cob(II)alamin</name>
        <dbReference type="ChEBI" id="CHEBI:16304"/>
    </ligand>
</feature>
<comment type="caution">
    <text evidence="9">Lacks conserved residue(s) required for the propagation of feature annotation.</text>
</comment>
<dbReference type="GO" id="GO:0008616">
    <property type="term" value="P:tRNA queuosine(34) biosynthetic process"/>
    <property type="evidence" value="ECO:0007669"/>
    <property type="project" value="UniProtKB-UniRule"/>
</dbReference>
<feature type="binding site" evidence="9">
    <location>
        <position position="248"/>
    </location>
    <ligand>
        <name>[4Fe-4S] cluster</name>
        <dbReference type="ChEBI" id="CHEBI:49883"/>
        <label>1</label>
    </ligand>
</feature>
<evidence type="ECO:0000313" key="12">
    <source>
        <dbReference type="Proteomes" id="UP000266441"/>
    </source>
</evidence>
<dbReference type="Pfam" id="PF13484">
    <property type="entry name" value="Fer4_16"/>
    <property type="match status" value="1"/>
</dbReference>
<dbReference type="PROSITE" id="PS00198">
    <property type="entry name" value="4FE4S_FER_1"/>
    <property type="match status" value="1"/>
</dbReference>
<feature type="binding site" evidence="9">
    <location>
        <position position="60"/>
    </location>
    <ligand>
        <name>cob(II)alamin</name>
        <dbReference type="ChEBI" id="CHEBI:16304"/>
    </ligand>
</feature>
<dbReference type="GO" id="GO:0051539">
    <property type="term" value="F:4 iron, 4 sulfur cluster binding"/>
    <property type="evidence" value="ECO:0007669"/>
    <property type="project" value="UniProtKB-KW"/>
</dbReference>
<feature type="binding site" evidence="9">
    <location>
        <position position="216"/>
    </location>
    <ligand>
        <name>cob(II)alamin</name>
        <dbReference type="ChEBI" id="CHEBI:16304"/>
    </ligand>
</feature>
<feature type="binding site" evidence="9">
    <location>
        <position position="223"/>
    </location>
    <ligand>
        <name>tRNA</name>
        <dbReference type="ChEBI" id="CHEBI:17843"/>
    </ligand>
</feature>
<dbReference type="AlphaFoldDB" id="A0A399D287"/>
<feature type="domain" description="4Fe-4S ferredoxin-type" evidence="10">
    <location>
        <begin position="179"/>
        <end position="208"/>
    </location>
</feature>
<feature type="binding site" evidence="9">
    <location>
        <position position="191"/>
    </location>
    <ligand>
        <name>[4Fe-4S] cluster</name>
        <dbReference type="ChEBI" id="CHEBI:49883"/>
        <label>1</label>
    </ligand>
</feature>
<keyword evidence="8 9" id="KW-0411">Iron-sulfur</keyword>
<comment type="cofactor">
    <cofactor evidence="9">
        <name>[4Fe-4S] cluster</name>
        <dbReference type="ChEBI" id="CHEBI:49883"/>
    </cofactor>
    <text evidence="9">Binds 2 [4Fe-4S] clusters per monomer.</text>
</comment>
<keyword evidence="4 9" id="KW-0479">Metal-binding</keyword>
<reference evidence="11 12" key="1">
    <citation type="journal article" date="2015" name="Int. J. Syst. Evol. Microbiol.">
        <title>Mariniphaga sediminis sp. nov., isolated from coastal sediment.</title>
        <authorList>
            <person name="Wang F.Q."/>
            <person name="Shen Q.Y."/>
            <person name="Chen G.J."/>
            <person name="Du Z.J."/>
        </authorList>
    </citation>
    <scope>NUCLEOTIDE SEQUENCE [LARGE SCALE GENOMIC DNA]</scope>
    <source>
        <strain evidence="11 12">SY21</strain>
    </source>
</reference>
<feature type="binding site" evidence="9">
    <location>
        <position position="241"/>
    </location>
    <ligand>
        <name>[4Fe-4S] cluster</name>
        <dbReference type="ChEBI" id="CHEBI:49883"/>
        <label>2</label>
    </ligand>
</feature>
<keyword evidence="2 9" id="KW-0963">Cytoplasm</keyword>
<dbReference type="PROSITE" id="PS51379">
    <property type="entry name" value="4FE4S_FER_2"/>
    <property type="match status" value="1"/>
</dbReference>
<evidence type="ECO:0000256" key="6">
    <source>
        <dbReference type="ARBA" id="ARBA00023002"/>
    </source>
</evidence>
<dbReference type="OrthoDB" id="9784571at2"/>
<dbReference type="HAMAP" id="MF_00916">
    <property type="entry name" value="QueG"/>
    <property type="match status" value="1"/>
</dbReference>
<organism evidence="11 12">
    <name type="scientific">Mariniphaga sediminis</name>
    <dbReference type="NCBI Taxonomy" id="1628158"/>
    <lineage>
        <taxon>Bacteria</taxon>
        <taxon>Pseudomonadati</taxon>
        <taxon>Bacteroidota</taxon>
        <taxon>Bacteroidia</taxon>
        <taxon>Marinilabiliales</taxon>
        <taxon>Prolixibacteraceae</taxon>
        <taxon>Mariniphaga</taxon>
    </lineage>
</organism>
<evidence type="ECO:0000256" key="1">
    <source>
        <dbReference type="ARBA" id="ARBA00022485"/>
    </source>
</evidence>
<keyword evidence="9" id="KW-0170">Cobalt</keyword>
<dbReference type="SUPFAM" id="SSF54862">
    <property type="entry name" value="4Fe-4S ferredoxins"/>
    <property type="match status" value="1"/>
</dbReference>
<dbReference type="InterPro" id="IPR013542">
    <property type="entry name" value="QueG_DUF1730"/>
</dbReference>
<feature type="binding site" evidence="9">
    <location>
        <position position="299"/>
    </location>
    <ligand>
        <name>tRNA</name>
        <dbReference type="ChEBI" id="CHEBI:17843"/>
    </ligand>
</feature>
<name>A0A399D287_9BACT</name>
<comment type="catalytic activity">
    <reaction evidence="9">
        <text>epoxyqueuosine(34) in tRNA + AH2 = queuosine(34) in tRNA + A + H2O</text>
        <dbReference type="Rhea" id="RHEA:32159"/>
        <dbReference type="Rhea" id="RHEA-COMP:18571"/>
        <dbReference type="Rhea" id="RHEA-COMP:18582"/>
        <dbReference type="ChEBI" id="CHEBI:13193"/>
        <dbReference type="ChEBI" id="CHEBI:15377"/>
        <dbReference type="ChEBI" id="CHEBI:17499"/>
        <dbReference type="ChEBI" id="CHEBI:194431"/>
        <dbReference type="ChEBI" id="CHEBI:194443"/>
        <dbReference type="EC" id="1.17.99.6"/>
    </reaction>
</comment>
<feature type="binding site" evidence="9">
    <location>
        <position position="153"/>
    </location>
    <ligand>
        <name>cob(II)alamin</name>
        <dbReference type="ChEBI" id="CHEBI:16304"/>
    </ligand>
</feature>
<evidence type="ECO:0000256" key="7">
    <source>
        <dbReference type="ARBA" id="ARBA00023004"/>
    </source>
</evidence>
<feature type="active site" description="Proton donor" evidence="9">
    <location>
        <position position="132"/>
    </location>
</feature>
<comment type="similarity">
    <text evidence="9">Belongs to the QueG family.</text>
</comment>
<feature type="binding site" evidence="9">
    <location>
        <position position="132"/>
    </location>
    <ligand>
        <name>cob(II)alamin</name>
        <dbReference type="ChEBI" id="CHEBI:16304"/>
    </ligand>
</feature>
<dbReference type="InterPro" id="IPR004453">
    <property type="entry name" value="QueG"/>
</dbReference>
<feature type="binding site" evidence="9">
    <location>
        <position position="198"/>
    </location>
    <ligand>
        <name>[4Fe-4S] cluster</name>
        <dbReference type="ChEBI" id="CHEBI:49883"/>
        <label>2</label>
    </ligand>
</feature>
<dbReference type="PANTHER" id="PTHR30002">
    <property type="entry name" value="EPOXYQUEUOSINE REDUCTASE"/>
    <property type="match status" value="1"/>
</dbReference>
<proteinExistence type="inferred from homology"/>
<keyword evidence="12" id="KW-1185">Reference proteome</keyword>
<dbReference type="Proteomes" id="UP000266441">
    <property type="component" value="Unassembled WGS sequence"/>
</dbReference>
<dbReference type="GO" id="GO:0005737">
    <property type="term" value="C:cytoplasm"/>
    <property type="evidence" value="ECO:0007669"/>
    <property type="project" value="UniProtKB-SubCell"/>
</dbReference>
<evidence type="ECO:0000259" key="10">
    <source>
        <dbReference type="PROSITE" id="PS51379"/>
    </source>
</evidence>
<dbReference type="InterPro" id="IPR017896">
    <property type="entry name" value="4Fe4S_Fe-S-bd"/>
</dbReference>
<dbReference type="RefSeq" id="WP_119349601.1">
    <property type="nucleotide sequence ID" value="NZ_QWET01000005.1"/>
</dbReference>
<comment type="subcellular location">
    <subcellularLocation>
        <location evidence="9">Cytoplasm</location>
    </subcellularLocation>
</comment>
<dbReference type="GO" id="GO:0046872">
    <property type="term" value="F:metal ion binding"/>
    <property type="evidence" value="ECO:0007669"/>
    <property type="project" value="UniProtKB-KW"/>
</dbReference>
<evidence type="ECO:0000256" key="3">
    <source>
        <dbReference type="ARBA" id="ARBA00022694"/>
    </source>
</evidence>
<evidence type="ECO:0000313" key="11">
    <source>
        <dbReference type="EMBL" id="RIH65759.1"/>
    </source>
</evidence>
<dbReference type="InterPro" id="IPR017900">
    <property type="entry name" value="4Fe4S_Fe_S_CS"/>
</dbReference>
<protein>
    <recommendedName>
        <fullName evidence="9">Epoxyqueuosine reductase</fullName>
        <ecNumber evidence="9">1.17.99.6</ecNumber>
    </recommendedName>
    <alternativeName>
        <fullName evidence="9">Queuosine biosynthesis protein QueG</fullName>
    </alternativeName>
</protein>
<accession>A0A399D287</accession>
<keyword evidence="3 9" id="KW-0819">tRNA processing</keyword>
<feature type="binding site" evidence="9">
    <location>
        <position position="188"/>
    </location>
    <ligand>
        <name>[4Fe-4S] cluster</name>
        <dbReference type="ChEBI" id="CHEBI:49883"/>
        <label>1</label>
    </ligand>
</feature>
<sequence>MSKSKEISQRIKEQAVLLGFLECAIVPAGFLVEEKSRFQEWLDAGMHGEMGYMDRNKEKRLDPRLLIENAKTVIVVLQNYFPEKTQESTEAPVLSKYAYGTDYHFVMKDKLKKLLHFIQEEIQPCNGRPFVDSAPVLERAWARQAGLGWVGKNSNLISVRHGSYFFIGELILDTELPFDTPRPVADHCGTCTRCIDACPTKAIVANQVVDARKCISYQTIEIKGDLDENLKGQFENRVFGCDICQDVCPWNLKAHPHEEPAFTPNPKLLKLTHEDWHNMDRPLFNELFKNSAVKRAGFKGLKRNLQFLRPEQNE</sequence>
<dbReference type="GO" id="GO:0052693">
    <property type="term" value="F:epoxyqueuosine reductase activity"/>
    <property type="evidence" value="ECO:0007669"/>
    <property type="project" value="UniProtKB-UniRule"/>
</dbReference>
<keyword evidence="7 9" id="KW-0408">Iron</keyword>
<evidence type="ECO:0000256" key="8">
    <source>
        <dbReference type="ARBA" id="ARBA00023014"/>
    </source>
</evidence>
<feature type="binding site" evidence="9">
    <location>
        <position position="244"/>
    </location>
    <ligand>
        <name>[4Fe-4S] cluster</name>
        <dbReference type="ChEBI" id="CHEBI:49883"/>
        <label>2</label>
    </ligand>
</feature>
<dbReference type="Gene3D" id="3.30.70.20">
    <property type="match status" value="1"/>
</dbReference>
<gene>
    <name evidence="9 11" type="primary">queG</name>
    <name evidence="11" type="ORF">D1164_08870</name>
</gene>
<feature type="binding site" evidence="9">
    <location>
        <position position="194"/>
    </location>
    <ligand>
        <name>[4Fe-4S] cluster</name>
        <dbReference type="ChEBI" id="CHEBI:49883"/>
        <label>1</label>
    </ligand>
</feature>
<keyword evidence="5 9" id="KW-0671">Queuosine biosynthesis</keyword>
<dbReference type="EC" id="1.17.99.6" evidence="9"/>
<keyword evidence="9" id="KW-0846">Cobalamin</keyword>
<dbReference type="EMBL" id="QWET01000005">
    <property type="protein sequence ID" value="RIH65759.1"/>
    <property type="molecule type" value="Genomic_DNA"/>
</dbReference>
<comment type="pathway">
    <text evidence="9">tRNA modification; tRNA-queuosine biosynthesis.</text>
</comment>
<dbReference type="UniPathway" id="UPA00392"/>
<evidence type="ECO:0000256" key="4">
    <source>
        <dbReference type="ARBA" id="ARBA00022723"/>
    </source>
</evidence>
<keyword evidence="6 9" id="KW-0560">Oxidoreductase</keyword>
<comment type="cofactor">
    <cofactor evidence="9">
        <name>cob(II)alamin</name>
        <dbReference type="ChEBI" id="CHEBI:16304"/>
    </cofactor>
</comment>
<comment type="caution">
    <text evidence="11">The sequence shown here is derived from an EMBL/GenBank/DDBJ whole genome shotgun (WGS) entry which is preliminary data.</text>
</comment>
<evidence type="ECO:0000256" key="2">
    <source>
        <dbReference type="ARBA" id="ARBA00022490"/>
    </source>
</evidence>